<dbReference type="InterPro" id="IPR000433">
    <property type="entry name" value="Znf_ZZ"/>
</dbReference>
<keyword evidence="5" id="KW-0175">Coiled coil</keyword>
<dbReference type="GO" id="GO:0008270">
    <property type="term" value="F:zinc ion binding"/>
    <property type="evidence" value="ECO:0007669"/>
    <property type="project" value="UniProtKB-KW"/>
</dbReference>
<sequence>MAPHLRDIFESGCSEWIEERYTHPGVQCDACLKQIVGVRYRCDCCDDFDLCSSCYPQRSERHDKNHEFYWVQYRRYSLPPLKGEDFELLRRFRTLQSSDSFYLHYPWLFSPDIFDQLIDGTEAQDHQRLIVCQMRENYQDDEFQLVLDMYIRQIGFEGWNWRRVQERTQPLVDIQLVRAEYSPHFYDLYKALSEQSDSSRGLSEMTANQVVALKKQLCDSNLGQDELTLCKRAFQNYASVHEELLGSGQVGTYDDRVSNRARYLETLSMRFDSNAFSLPMLEEIGKLLARRKQREDGLGVFVDLPFRWIVAEYETRRDEVRQLYETFSGVLERYITTPFSPMMESLTADIRSESSQYDLVEFLRLLRSWDFESAQSIAFNLDARDPIVAFEVMRMHELRGSILDALCVAKTFTEEKIHLESGISALFSIATAYFNCFHRGLWIDALNTATNCCAQGLFDASLASAPKMKSIIEIYCYKIFLAASHDLGRELQPEFVGKLSVHLRHMRQTLQSIREHDLALDVLELEVQIHQEEITVFELEEAEYLQHRKGSIPNMENARIVCNEFISAIQEEELHGTEPKISEGLACLVLAKAFAENPDRASFQIELERYTHYAETLFSDSNCSLGLGKVELLRLGANVGRGQMITDWTSIETVFSRHRYLTGVLELEVDRAARDSDDRDVKVVSTRPKLYEKLLPTVKSTGNELLYQLYRLRSMTSWIQGPTFIATCEQVFHPVEGFLSDQLCVEASRLLSQLYRLNNNFPEASAYALLYLKYAHGRSDPRMLNHASMNYLQSVGDLTATVPADDRIFELVNLSVSFDRIVYRLCRSALTGLEDPAATISYSDLPIESLLWLAKSVRCATEENFIQSMSSQLIRTLYRTLQLSVDLLSLLPSTFRKLFECRVCAALGTAAELCANPVLSLLCYDLGQELAVGIDGFDIFSLRLQIGRRLSSWIYHDRPNFIVFQELALAYLRSAEEFFWGEGAHQLSYKNGLETSMVLARSNLREVQSLIEDIDWGEVEADEVPTPAQVGNREKLMDLLEKGLASIDKAFAGK</sequence>
<dbReference type="InterPro" id="IPR043145">
    <property type="entry name" value="Znf_ZZ_sf"/>
</dbReference>
<keyword evidence="1" id="KW-0479">Metal-binding</keyword>
<dbReference type="PROSITE" id="PS01357">
    <property type="entry name" value="ZF_ZZ_1"/>
    <property type="match status" value="1"/>
</dbReference>
<evidence type="ECO:0000256" key="3">
    <source>
        <dbReference type="ARBA" id="ARBA00022833"/>
    </source>
</evidence>
<dbReference type="Gene3D" id="3.30.60.90">
    <property type="match status" value="1"/>
</dbReference>
<protein>
    <recommendedName>
        <fullName evidence="6">ZZ-type domain-containing protein</fullName>
    </recommendedName>
</protein>
<organism evidence="7 8">
    <name type="scientific">Trichoglossum hirsutum</name>
    <dbReference type="NCBI Taxonomy" id="265104"/>
    <lineage>
        <taxon>Eukaryota</taxon>
        <taxon>Fungi</taxon>
        <taxon>Dikarya</taxon>
        <taxon>Ascomycota</taxon>
        <taxon>Pezizomycotina</taxon>
        <taxon>Geoglossomycetes</taxon>
        <taxon>Geoglossales</taxon>
        <taxon>Geoglossaceae</taxon>
        <taxon>Trichoglossum</taxon>
    </lineage>
</organism>
<evidence type="ECO:0000256" key="2">
    <source>
        <dbReference type="ARBA" id="ARBA00022771"/>
    </source>
</evidence>
<evidence type="ECO:0000259" key="6">
    <source>
        <dbReference type="PROSITE" id="PS50135"/>
    </source>
</evidence>
<feature type="domain" description="ZZ-type" evidence="6">
    <location>
        <begin position="23"/>
        <end position="76"/>
    </location>
</feature>
<dbReference type="Proteomes" id="UP000750711">
    <property type="component" value="Unassembled WGS sequence"/>
</dbReference>
<dbReference type="Pfam" id="PF00569">
    <property type="entry name" value="ZZ"/>
    <property type="match status" value="1"/>
</dbReference>
<dbReference type="SUPFAM" id="SSF57850">
    <property type="entry name" value="RING/U-box"/>
    <property type="match status" value="1"/>
</dbReference>
<evidence type="ECO:0000313" key="7">
    <source>
        <dbReference type="EMBL" id="KAH0563154.1"/>
    </source>
</evidence>
<evidence type="ECO:0000256" key="1">
    <source>
        <dbReference type="ARBA" id="ARBA00022723"/>
    </source>
</evidence>
<keyword evidence="2 4" id="KW-0863">Zinc-finger</keyword>
<evidence type="ECO:0000313" key="8">
    <source>
        <dbReference type="Proteomes" id="UP000750711"/>
    </source>
</evidence>
<dbReference type="AlphaFoldDB" id="A0A9P8RSA0"/>
<dbReference type="SMART" id="SM00291">
    <property type="entry name" value="ZnF_ZZ"/>
    <property type="match status" value="1"/>
</dbReference>
<keyword evidence="8" id="KW-1185">Reference proteome</keyword>
<feature type="coiled-coil region" evidence="5">
    <location>
        <begin position="513"/>
        <end position="540"/>
    </location>
</feature>
<gene>
    <name evidence="7" type="ORF">GP486_002276</name>
</gene>
<dbReference type="PROSITE" id="PS50135">
    <property type="entry name" value="ZF_ZZ_2"/>
    <property type="match status" value="1"/>
</dbReference>
<dbReference type="EMBL" id="JAGHQM010000245">
    <property type="protein sequence ID" value="KAH0563154.1"/>
    <property type="molecule type" value="Genomic_DNA"/>
</dbReference>
<reference evidence="7" key="1">
    <citation type="submission" date="2021-03" db="EMBL/GenBank/DDBJ databases">
        <title>Comparative genomics and phylogenomic investigation of the class Geoglossomycetes provide insights into ecological specialization and systematics.</title>
        <authorList>
            <person name="Melie T."/>
            <person name="Pirro S."/>
            <person name="Miller A.N."/>
            <person name="Quandt A."/>
        </authorList>
    </citation>
    <scope>NUCLEOTIDE SEQUENCE</scope>
    <source>
        <strain evidence="7">CAQ_001_2017</strain>
    </source>
</reference>
<keyword evidence="3" id="KW-0862">Zinc</keyword>
<name>A0A9P8RSA0_9PEZI</name>
<comment type="caution">
    <text evidence="7">The sequence shown here is derived from an EMBL/GenBank/DDBJ whole genome shotgun (WGS) entry which is preliminary data.</text>
</comment>
<accession>A0A9P8RSA0</accession>
<evidence type="ECO:0000256" key="5">
    <source>
        <dbReference type="SAM" id="Coils"/>
    </source>
</evidence>
<evidence type="ECO:0000256" key="4">
    <source>
        <dbReference type="PROSITE-ProRule" id="PRU00228"/>
    </source>
</evidence>
<proteinExistence type="predicted"/>